<protein>
    <submittedName>
        <fullName evidence="1">Uncharacterized protein</fullName>
    </submittedName>
</protein>
<evidence type="ECO:0000313" key="2">
    <source>
        <dbReference type="Proteomes" id="UP000237347"/>
    </source>
</evidence>
<gene>
    <name evidence="1" type="ORF">CFP56_040487</name>
</gene>
<keyword evidence="2" id="KW-1185">Reference proteome</keyword>
<dbReference type="Proteomes" id="UP000237347">
    <property type="component" value="Unassembled WGS sequence"/>
</dbReference>
<dbReference type="EMBL" id="PKMF04000792">
    <property type="protein sequence ID" value="KAK7819262.1"/>
    <property type="molecule type" value="Genomic_DNA"/>
</dbReference>
<evidence type="ECO:0000313" key="1">
    <source>
        <dbReference type="EMBL" id="KAK7819262.1"/>
    </source>
</evidence>
<accession>A0AAW0IYG8</accession>
<proteinExistence type="predicted"/>
<comment type="caution">
    <text evidence="1">The sequence shown here is derived from an EMBL/GenBank/DDBJ whole genome shotgun (WGS) entry which is preliminary data.</text>
</comment>
<organism evidence="1 2">
    <name type="scientific">Quercus suber</name>
    <name type="common">Cork oak</name>
    <dbReference type="NCBI Taxonomy" id="58331"/>
    <lineage>
        <taxon>Eukaryota</taxon>
        <taxon>Viridiplantae</taxon>
        <taxon>Streptophyta</taxon>
        <taxon>Embryophyta</taxon>
        <taxon>Tracheophyta</taxon>
        <taxon>Spermatophyta</taxon>
        <taxon>Magnoliopsida</taxon>
        <taxon>eudicotyledons</taxon>
        <taxon>Gunneridae</taxon>
        <taxon>Pentapetalae</taxon>
        <taxon>rosids</taxon>
        <taxon>fabids</taxon>
        <taxon>Fagales</taxon>
        <taxon>Fagaceae</taxon>
        <taxon>Quercus</taxon>
    </lineage>
</organism>
<dbReference type="AlphaFoldDB" id="A0AAW0IYG8"/>
<name>A0AAW0IYG8_QUESU</name>
<sequence length="59" mass="7005">MRLRALMGFKKSHEWEREDPCEGWDCECCAFDQQCLALINRYASIYVCEIKFVQANIIE</sequence>
<reference evidence="1 2" key="1">
    <citation type="journal article" date="2018" name="Sci. Data">
        <title>The draft genome sequence of cork oak.</title>
        <authorList>
            <person name="Ramos A.M."/>
            <person name="Usie A."/>
            <person name="Barbosa P."/>
            <person name="Barros P.M."/>
            <person name="Capote T."/>
            <person name="Chaves I."/>
            <person name="Simoes F."/>
            <person name="Abreu I."/>
            <person name="Carrasquinho I."/>
            <person name="Faro C."/>
            <person name="Guimaraes J.B."/>
            <person name="Mendonca D."/>
            <person name="Nobrega F."/>
            <person name="Rodrigues L."/>
            <person name="Saibo N.J.M."/>
            <person name="Varela M.C."/>
            <person name="Egas C."/>
            <person name="Matos J."/>
            <person name="Miguel C.M."/>
            <person name="Oliveira M.M."/>
            <person name="Ricardo C.P."/>
            <person name="Goncalves S."/>
        </authorList>
    </citation>
    <scope>NUCLEOTIDE SEQUENCE [LARGE SCALE GENOMIC DNA]</scope>
    <source>
        <strain evidence="2">cv. HL8</strain>
    </source>
</reference>